<name>A0A452ECL4_CAPHI</name>
<sequence length="450" mass="47707">MSVVVQHVEEKAVHSWSRISTAGKKALEEALLVFNPMSQDLSATEAQLVAFLQGLRDDGFQPTILRSGDVYGYSSCTANPPSQTKLQARAPTPAATSPPASAPQTAMRLPAGRATLLPMPLSGRLAKASTPALAKHATTNLLLSSLKQSSAGRAQGAAVGFPTHLYPGVYPAMRLSVVLEALVPLKTPVACLGAKPKAQSLQLSLADSPLKVRKGPGKRLGNAQLKAPRKATSKGPKCLARRGPRSGPRQGSGHQSKTCKITGSLGGPRMKDGGALGTKAAQAKAARAQAKAVRARAKAKAARIKARAARARAKAKAVQTRAKAKAVRAKAIRAKAKVARTQARGRGRPKGSAQGRTARRSRKSCPETVGQKRKRAEEAKDLPPRKKTRLGPRPPKVQLRPGTARLLNFRAIKVDRLASDDEVRQQAQRVLRVNLSPVIRLQPLPPHSAP</sequence>
<proteinExistence type="predicted"/>
<feature type="region of interest" description="Disordered" evidence="2">
    <location>
        <begin position="331"/>
        <end position="402"/>
    </location>
</feature>
<dbReference type="Ensembl" id="ENSCHIT00000017679.1">
    <property type="protein sequence ID" value="ENSCHIP00000009906.1"/>
    <property type="gene ID" value="ENSCHIG00000012608.1"/>
</dbReference>
<dbReference type="STRING" id="9925.ENSCHIP00000009906"/>
<dbReference type="OMA" id="CPETVGQ"/>
<dbReference type="Bgee" id="ENSCHIG00000012608">
    <property type="expression patterns" value="Expressed in rumen and 17 other cell types or tissues"/>
</dbReference>
<dbReference type="InterPro" id="IPR026695">
    <property type="entry name" value="Ccdc71/71L"/>
</dbReference>
<reference evidence="3 4" key="1">
    <citation type="submission" date="2016-04" db="EMBL/GenBank/DDBJ databases">
        <title>Polished mammalian reference genomes with single-molecule sequencing and chromosome conformation capture applied to the Capra hircus genome.</title>
        <authorList>
            <person name="Bickhart D.M."/>
            <person name="Koren S."/>
            <person name="Rosen B."/>
            <person name="Hastie A."/>
            <person name="Liachko I."/>
            <person name="Sullivan S.T."/>
            <person name="Burton J."/>
            <person name="Sayre B.L."/>
            <person name="Huson H.J."/>
            <person name="Lee J."/>
            <person name="Lam E."/>
            <person name="Kelley C.M."/>
            <person name="Hutchison J.L."/>
            <person name="Zhou Y."/>
            <person name="Sun J."/>
            <person name="Crisa A."/>
            <person name="Schwartz J.C."/>
            <person name="Hammond J.A."/>
            <person name="Schroeder S.G."/>
            <person name="Liu G.E."/>
            <person name="Dunham M."/>
            <person name="Shendure J."/>
            <person name="Sonstegard T.S."/>
            <person name="Phillippy A.M."/>
            <person name="Van Tassell C.P."/>
            <person name="Smith T.P."/>
        </authorList>
    </citation>
    <scope>NUCLEOTIDE SEQUENCE [LARGE SCALE GENOMIC DNA]</scope>
</reference>
<dbReference type="EMBL" id="LWLT01000024">
    <property type="status" value="NOT_ANNOTATED_CDS"/>
    <property type="molecule type" value="Genomic_DNA"/>
</dbReference>
<dbReference type="GeneTree" id="ENSGT00940000155306"/>
<organism evidence="3 4">
    <name type="scientific">Capra hircus</name>
    <name type="common">Goat</name>
    <dbReference type="NCBI Taxonomy" id="9925"/>
    <lineage>
        <taxon>Eukaryota</taxon>
        <taxon>Metazoa</taxon>
        <taxon>Chordata</taxon>
        <taxon>Craniata</taxon>
        <taxon>Vertebrata</taxon>
        <taxon>Euteleostomi</taxon>
        <taxon>Mammalia</taxon>
        <taxon>Eutheria</taxon>
        <taxon>Laurasiatheria</taxon>
        <taxon>Artiodactyla</taxon>
        <taxon>Ruminantia</taxon>
        <taxon>Pecora</taxon>
        <taxon>Bovidae</taxon>
        <taxon>Caprinae</taxon>
        <taxon>Capra</taxon>
    </lineage>
</organism>
<keyword evidence="4" id="KW-1185">Reference proteome</keyword>
<accession>A0A452ECL4</accession>
<dbReference type="AlphaFoldDB" id="A0A452ECL4"/>
<reference evidence="3" key="2">
    <citation type="submission" date="2025-08" db="UniProtKB">
        <authorList>
            <consortium name="Ensembl"/>
        </authorList>
    </citation>
    <scope>IDENTIFICATION</scope>
</reference>
<reference evidence="3" key="3">
    <citation type="submission" date="2025-09" db="UniProtKB">
        <authorList>
            <consortium name="Ensembl"/>
        </authorList>
    </citation>
    <scope>IDENTIFICATION</scope>
</reference>
<keyword evidence="1" id="KW-0597">Phosphoprotein</keyword>
<dbReference type="PANTHER" id="PTHR14484:SF0">
    <property type="entry name" value="COILED-COIL DOMAIN-CONTAINING PROTEIN 71"/>
    <property type="match status" value="1"/>
</dbReference>
<gene>
    <name evidence="3" type="primary">CCDC71</name>
</gene>
<evidence type="ECO:0000256" key="2">
    <source>
        <dbReference type="SAM" id="MobiDB-lite"/>
    </source>
</evidence>
<evidence type="ECO:0000313" key="3">
    <source>
        <dbReference type="Ensembl" id="ENSCHIP00000009906.1"/>
    </source>
</evidence>
<feature type="compositionally biased region" description="Low complexity" evidence="2">
    <location>
        <begin position="87"/>
        <end position="105"/>
    </location>
</feature>
<dbReference type="Pfam" id="PF15374">
    <property type="entry name" value="CCDC71L"/>
    <property type="match status" value="1"/>
</dbReference>
<feature type="region of interest" description="Disordered" evidence="2">
    <location>
        <begin position="212"/>
        <end position="279"/>
    </location>
</feature>
<feature type="region of interest" description="Disordered" evidence="2">
    <location>
        <begin position="81"/>
        <end position="105"/>
    </location>
</feature>
<dbReference type="Proteomes" id="UP000291000">
    <property type="component" value="Chromosome 22"/>
</dbReference>
<feature type="compositionally biased region" description="Basic residues" evidence="2">
    <location>
        <begin position="331"/>
        <end position="349"/>
    </location>
</feature>
<feature type="compositionally biased region" description="Basic and acidic residues" evidence="2">
    <location>
        <begin position="375"/>
        <end position="384"/>
    </location>
</feature>
<evidence type="ECO:0000313" key="4">
    <source>
        <dbReference type="Proteomes" id="UP000291000"/>
    </source>
</evidence>
<protein>
    <submittedName>
        <fullName evidence="3">Coiled-coil domain containing 71</fullName>
    </submittedName>
</protein>
<evidence type="ECO:0000256" key="1">
    <source>
        <dbReference type="ARBA" id="ARBA00022553"/>
    </source>
</evidence>
<dbReference type="PANTHER" id="PTHR14484">
    <property type="entry name" value="COILED-COIL DOMAIN-CONTAINING PROTEIN 71"/>
    <property type="match status" value="1"/>
</dbReference>